<feature type="non-terminal residue" evidence="1">
    <location>
        <position position="1"/>
    </location>
</feature>
<dbReference type="Gene3D" id="3.20.20.140">
    <property type="entry name" value="Metal-dependent hydrolases"/>
    <property type="match status" value="1"/>
</dbReference>
<accession>A0ABX1DHI5</accession>
<proteinExistence type="predicted"/>
<name>A0ABX1DHI5_9FLAO</name>
<protein>
    <submittedName>
        <fullName evidence="1">Uncharacterized protein</fullName>
    </submittedName>
</protein>
<keyword evidence="2" id="KW-1185">Reference proteome</keyword>
<dbReference type="Proteomes" id="UP000760545">
    <property type="component" value="Unassembled WGS sequence"/>
</dbReference>
<feature type="non-terminal residue" evidence="1">
    <location>
        <position position="102"/>
    </location>
</feature>
<reference evidence="1 2" key="1">
    <citation type="submission" date="2020-03" db="EMBL/GenBank/DDBJ databases">
        <title>Tamlana sp. nov, isolated from XXX.</title>
        <authorList>
            <person name="Cao W.R."/>
        </authorList>
    </citation>
    <scope>NUCLEOTIDE SEQUENCE [LARGE SCALE GENOMIC DNA]</scope>
    <source>
        <strain evidence="1 2">HST1-43</strain>
    </source>
</reference>
<evidence type="ECO:0000313" key="2">
    <source>
        <dbReference type="Proteomes" id="UP000760545"/>
    </source>
</evidence>
<dbReference type="SUPFAM" id="SSF51556">
    <property type="entry name" value="Metallo-dependent hydrolases"/>
    <property type="match status" value="1"/>
</dbReference>
<comment type="caution">
    <text evidence="1">The sequence shown here is derived from an EMBL/GenBank/DDBJ whole genome shotgun (WGS) entry which is preliminary data.</text>
</comment>
<organism evidence="1 2">
    <name type="scientific">Tamlana crocina</name>
    <dbReference type="NCBI Taxonomy" id="393006"/>
    <lineage>
        <taxon>Bacteria</taxon>
        <taxon>Pseudomonadati</taxon>
        <taxon>Bacteroidota</taxon>
        <taxon>Flavobacteriia</taxon>
        <taxon>Flavobacteriales</taxon>
        <taxon>Flavobacteriaceae</taxon>
        <taxon>Tamlana</taxon>
    </lineage>
</organism>
<gene>
    <name evidence="1" type="ORF">HC176_18845</name>
</gene>
<dbReference type="InterPro" id="IPR032466">
    <property type="entry name" value="Metal_Hydrolase"/>
</dbReference>
<dbReference type="EMBL" id="JAAVJS010000748">
    <property type="protein sequence ID" value="NJX17532.1"/>
    <property type="molecule type" value="Genomic_DNA"/>
</dbReference>
<evidence type="ECO:0000313" key="1">
    <source>
        <dbReference type="EMBL" id="NJX17532.1"/>
    </source>
</evidence>
<sequence length="102" mass="11075">AYGVTTAHDPSALSETVFGMAELIKSGEMVGPRLNSTGIILYGAEGDFKAEINSLEDARSALRRTKAFGATSVKSYNQPRREQRQQVMQAAKELEMNVVPEG</sequence>
<dbReference type="RefSeq" id="WP_167920494.1">
    <property type="nucleotide sequence ID" value="NZ_JAAVJS010000748.1"/>
</dbReference>